<name>A0AAV7ENB6_ARIFI</name>
<protein>
    <submittedName>
        <fullName evidence="1">Uncharacterized protein</fullName>
    </submittedName>
</protein>
<organism evidence="1 2">
    <name type="scientific">Aristolochia fimbriata</name>
    <name type="common">White veined hardy Dutchman's pipe vine</name>
    <dbReference type="NCBI Taxonomy" id="158543"/>
    <lineage>
        <taxon>Eukaryota</taxon>
        <taxon>Viridiplantae</taxon>
        <taxon>Streptophyta</taxon>
        <taxon>Embryophyta</taxon>
        <taxon>Tracheophyta</taxon>
        <taxon>Spermatophyta</taxon>
        <taxon>Magnoliopsida</taxon>
        <taxon>Magnoliidae</taxon>
        <taxon>Piperales</taxon>
        <taxon>Aristolochiaceae</taxon>
        <taxon>Aristolochia</taxon>
    </lineage>
</organism>
<sequence>MANERQRRTAWARGGCRRADRDDLLHHPVSLLCCRTRHGTGPTLPYPFERNDGSRPRIAAGIVFSSFVPRAREGDPP</sequence>
<proteinExistence type="predicted"/>
<gene>
    <name evidence="1" type="ORF">H6P81_009896</name>
</gene>
<dbReference type="EMBL" id="JAINDJ010000004">
    <property type="protein sequence ID" value="KAG9449931.1"/>
    <property type="molecule type" value="Genomic_DNA"/>
</dbReference>
<dbReference type="AlphaFoldDB" id="A0AAV7ENB6"/>
<dbReference type="Proteomes" id="UP000825729">
    <property type="component" value="Unassembled WGS sequence"/>
</dbReference>
<keyword evidence="2" id="KW-1185">Reference proteome</keyword>
<accession>A0AAV7ENB6</accession>
<evidence type="ECO:0000313" key="1">
    <source>
        <dbReference type="EMBL" id="KAG9449931.1"/>
    </source>
</evidence>
<reference evidence="1 2" key="1">
    <citation type="submission" date="2021-07" db="EMBL/GenBank/DDBJ databases">
        <title>The Aristolochia fimbriata genome: insights into angiosperm evolution, floral development and chemical biosynthesis.</title>
        <authorList>
            <person name="Jiao Y."/>
        </authorList>
    </citation>
    <scope>NUCLEOTIDE SEQUENCE [LARGE SCALE GENOMIC DNA]</scope>
    <source>
        <strain evidence="1">IBCAS-2021</strain>
        <tissue evidence="1">Leaf</tissue>
    </source>
</reference>
<evidence type="ECO:0000313" key="2">
    <source>
        <dbReference type="Proteomes" id="UP000825729"/>
    </source>
</evidence>
<comment type="caution">
    <text evidence="1">The sequence shown here is derived from an EMBL/GenBank/DDBJ whole genome shotgun (WGS) entry which is preliminary data.</text>
</comment>